<keyword evidence="2" id="KW-1185">Reference proteome</keyword>
<dbReference type="Proteomes" id="UP000253934">
    <property type="component" value="Unassembled WGS sequence"/>
</dbReference>
<dbReference type="AlphaFoldDB" id="A0A369KMR1"/>
<sequence length="68" mass="7836">MSKKKTEYKIISAHARSADSNEAEELMNEAIKQNSKYLLVQIDGSKEKVIFSSNSKKECEKKMNRLKK</sequence>
<gene>
    <name evidence="1" type="ORF">DCC88_11755</name>
</gene>
<dbReference type="EMBL" id="QOVW01000102">
    <property type="protein sequence ID" value="RDB35138.1"/>
    <property type="molecule type" value="Genomic_DNA"/>
</dbReference>
<evidence type="ECO:0000313" key="2">
    <source>
        <dbReference type="Proteomes" id="UP000253934"/>
    </source>
</evidence>
<organism evidence="1 2">
    <name type="scientific">Spirobacillus cienkowskii</name>
    <dbReference type="NCBI Taxonomy" id="495820"/>
    <lineage>
        <taxon>Bacteria</taxon>
        <taxon>Pseudomonadati</taxon>
        <taxon>Bdellovibrionota</taxon>
        <taxon>Oligoflexia</taxon>
        <taxon>Silvanigrellales</taxon>
        <taxon>Spirobacillus</taxon>
    </lineage>
</organism>
<accession>A0A369KMR1</accession>
<name>A0A369KMR1_9BACT</name>
<proteinExistence type="predicted"/>
<evidence type="ECO:0000313" key="1">
    <source>
        <dbReference type="EMBL" id="RDB35138.1"/>
    </source>
</evidence>
<protein>
    <submittedName>
        <fullName evidence="1">Uncharacterized protein</fullName>
    </submittedName>
</protein>
<comment type="caution">
    <text evidence="1">The sequence shown here is derived from an EMBL/GenBank/DDBJ whole genome shotgun (WGS) entry which is preliminary data.</text>
</comment>
<reference evidence="1" key="1">
    <citation type="submission" date="2018-04" db="EMBL/GenBank/DDBJ databases">
        <title>Draft genome sequence of the Candidatus Spirobacillus cienkowskii, a pathogen of freshwater Daphnia species, reconstructed from hemolymph metagenomic reads.</title>
        <authorList>
            <person name="Bresciani L."/>
            <person name="Lemos L.N."/>
            <person name="Wale N."/>
            <person name="Lin J.Y."/>
            <person name="Fernandes G.R."/>
            <person name="Duffy M.A."/>
            <person name="Rodrigues J.M."/>
        </authorList>
    </citation>
    <scope>NUCLEOTIDE SEQUENCE [LARGE SCALE GENOMIC DNA]</scope>
    <source>
        <strain evidence="1">Binning01</strain>
    </source>
</reference>